<keyword evidence="1" id="KW-0539">Nucleus</keyword>
<gene>
    <name evidence="4" type="ORF">DXG03_002231</name>
</gene>
<feature type="domain" description="Xylanolytic transcriptional activator regulatory" evidence="3">
    <location>
        <begin position="229"/>
        <end position="301"/>
    </location>
</feature>
<dbReference type="Proteomes" id="UP000775547">
    <property type="component" value="Unassembled WGS sequence"/>
</dbReference>
<evidence type="ECO:0000256" key="2">
    <source>
        <dbReference type="SAM" id="MobiDB-lite"/>
    </source>
</evidence>
<feature type="region of interest" description="Disordered" evidence="2">
    <location>
        <begin position="455"/>
        <end position="474"/>
    </location>
</feature>
<keyword evidence="5" id="KW-1185">Reference proteome</keyword>
<name>A0A9P7KBB8_9AGAR</name>
<reference evidence="4" key="2">
    <citation type="submission" date="2021-10" db="EMBL/GenBank/DDBJ databases">
        <title>Phylogenomics reveals ancestral predisposition of the termite-cultivated fungus Termitomyces towards a domesticated lifestyle.</title>
        <authorList>
            <person name="Auxier B."/>
            <person name="Grum-Grzhimaylo A."/>
            <person name="Cardenas M.E."/>
            <person name="Lodge J.D."/>
            <person name="Laessoe T."/>
            <person name="Pedersen O."/>
            <person name="Smith M.E."/>
            <person name="Kuyper T.W."/>
            <person name="Franco-Molano E.A."/>
            <person name="Baroni T.J."/>
            <person name="Aanen D.K."/>
        </authorList>
    </citation>
    <scope>NUCLEOTIDE SEQUENCE</scope>
    <source>
        <strain evidence="4">AP01</strain>
        <tissue evidence="4">Mycelium</tissue>
    </source>
</reference>
<proteinExistence type="predicted"/>
<evidence type="ECO:0000259" key="3">
    <source>
        <dbReference type="SMART" id="SM00906"/>
    </source>
</evidence>
<dbReference type="OrthoDB" id="4456959at2759"/>
<dbReference type="PANTHER" id="PTHR46910:SF38">
    <property type="entry name" value="ZN(2)-C6 FUNGAL-TYPE DOMAIN-CONTAINING PROTEIN"/>
    <property type="match status" value="1"/>
</dbReference>
<comment type="caution">
    <text evidence="4">The sequence shown here is derived from an EMBL/GenBank/DDBJ whole genome shotgun (WGS) entry which is preliminary data.</text>
</comment>
<dbReference type="GO" id="GO:0006351">
    <property type="term" value="P:DNA-templated transcription"/>
    <property type="evidence" value="ECO:0007669"/>
    <property type="project" value="InterPro"/>
</dbReference>
<organism evidence="4 5">
    <name type="scientific">Asterophora parasitica</name>
    <dbReference type="NCBI Taxonomy" id="117018"/>
    <lineage>
        <taxon>Eukaryota</taxon>
        <taxon>Fungi</taxon>
        <taxon>Dikarya</taxon>
        <taxon>Basidiomycota</taxon>
        <taxon>Agaricomycotina</taxon>
        <taxon>Agaricomycetes</taxon>
        <taxon>Agaricomycetidae</taxon>
        <taxon>Agaricales</taxon>
        <taxon>Tricholomatineae</taxon>
        <taxon>Lyophyllaceae</taxon>
        <taxon>Asterophora</taxon>
    </lineage>
</organism>
<protein>
    <recommendedName>
        <fullName evidence="3">Xylanolytic transcriptional activator regulatory domain-containing protein</fullName>
    </recommendedName>
</protein>
<evidence type="ECO:0000256" key="1">
    <source>
        <dbReference type="ARBA" id="ARBA00023242"/>
    </source>
</evidence>
<dbReference type="GO" id="GO:0003677">
    <property type="term" value="F:DNA binding"/>
    <property type="evidence" value="ECO:0007669"/>
    <property type="project" value="InterPro"/>
</dbReference>
<sequence>MADINKELECLEEVETPPESSLLPRNDDDILEEELIGKMRSLHVDPPQGRFFGKSSGYQLVQTALDIRGEYIGKEKNRAISAFKGQRSEYWSTPPWHPSIYERAKPPKYTFPDDDLITSLVDAYFTQINPFYPLLHRPSFEKLLANGLHQRDTYFGGTVLLVCALGSRYSNDPRTLYPGRTSLHSAGWRWFEQVEVIRKSFVAPPSLGELQNHALHVLFSQASEAPHGCWTQLGMALRMAQEVGAHRRRTLKAPTAEDEQWKRVFWVLMSLDRLVSSFSGRPCVFSEEDYDVDRPIECDDEYWDHPDPSLAFQQPPNKPSTITYFNHYLRLMDILSHAMKVIYSVKKSTQSAPYLDQKIIMDLDSAMNGWMDSVPEHREGTMFTAAVVLLLNIWSGKRDILMDLATAGDLSFSEGPSGTVDSSTGQKRPRDCDTIADAQADAWFNNVLKNQREAAGSRRVSIDQSSPPIPQSQTLNYDLPMYATELGRLPVYGQFKFSESYKRPRHDSSSGGTSSFISPLPQGEATFASYPIGDMGSMPNLQPTFASYPIGDMGSMPSLQPTLPQYNVPSEGWGQFSAPQGLKASMYHDHSIGHLPIVDNGDLLTMWSTAPTRFEYVPPV</sequence>
<dbReference type="GO" id="GO:0008270">
    <property type="term" value="F:zinc ion binding"/>
    <property type="evidence" value="ECO:0007669"/>
    <property type="project" value="InterPro"/>
</dbReference>
<dbReference type="PANTHER" id="PTHR46910">
    <property type="entry name" value="TRANSCRIPTION FACTOR PDR1"/>
    <property type="match status" value="1"/>
</dbReference>
<accession>A0A9P7KBB8</accession>
<evidence type="ECO:0000313" key="4">
    <source>
        <dbReference type="EMBL" id="KAG5642750.1"/>
    </source>
</evidence>
<dbReference type="GO" id="GO:0003700">
    <property type="term" value="F:DNA-binding transcription factor activity"/>
    <property type="evidence" value="ECO:0007669"/>
    <property type="project" value="InterPro"/>
</dbReference>
<dbReference type="Pfam" id="PF04082">
    <property type="entry name" value="Fungal_trans"/>
    <property type="match status" value="1"/>
</dbReference>
<dbReference type="SMART" id="SM00906">
    <property type="entry name" value="Fungal_trans"/>
    <property type="match status" value="1"/>
</dbReference>
<dbReference type="InterPro" id="IPR007219">
    <property type="entry name" value="XnlR_reg_dom"/>
</dbReference>
<evidence type="ECO:0000313" key="5">
    <source>
        <dbReference type="Proteomes" id="UP000775547"/>
    </source>
</evidence>
<reference evidence="4" key="1">
    <citation type="submission" date="2020-07" db="EMBL/GenBank/DDBJ databases">
        <authorList>
            <person name="Nieuwenhuis M."/>
            <person name="Van De Peppel L.J.J."/>
        </authorList>
    </citation>
    <scope>NUCLEOTIDE SEQUENCE</scope>
    <source>
        <strain evidence="4">AP01</strain>
        <tissue evidence="4">Mycelium</tissue>
    </source>
</reference>
<dbReference type="AlphaFoldDB" id="A0A9P7KBB8"/>
<dbReference type="EMBL" id="JABCKV010000160">
    <property type="protein sequence ID" value="KAG5642750.1"/>
    <property type="molecule type" value="Genomic_DNA"/>
</dbReference>
<dbReference type="CDD" id="cd12148">
    <property type="entry name" value="fungal_TF_MHR"/>
    <property type="match status" value="1"/>
</dbReference>
<dbReference type="InterPro" id="IPR050987">
    <property type="entry name" value="AtrR-like"/>
</dbReference>